<gene>
    <name evidence="2" type="ORF">SEMRO_295_G110390.1</name>
</gene>
<keyword evidence="1" id="KW-0472">Membrane</keyword>
<protein>
    <submittedName>
        <fullName evidence="2">Uncharacterized protein</fullName>
    </submittedName>
</protein>
<evidence type="ECO:0000256" key="1">
    <source>
        <dbReference type="SAM" id="Phobius"/>
    </source>
</evidence>
<dbReference type="Proteomes" id="UP001153069">
    <property type="component" value="Unassembled WGS sequence"/>
</dbReference>
<keyword evidence="1" id="KW-1133">Transmembrane helix</keyword>
<organism evidence="2 3">
    <name type="scientific">Seminavis robusta</name>
    <dbReference type="NCBI Taxonomy" id="568900"/>
    <lineage>
        <taxon>Eukaryota</taxon>
        <taxon>Sar</taxon>
        <taxon>Stramenopiles</taxon>
        <taxon>Ochrophyta</taxon>
        <taxon>Bacillariophyta</taxon>
        <taxon>Bacillariophyceae</taxon>
        <taxon>Bacillariophycidae</taxon>
        <taxon>Naviculales</taxon>
        <taxon>Naviculaceae</taxon>
        <taxon>Seminavis</taxon>
    </lineage>
</organism>
<feature type="transmembrane region" description="Helical" evidence="1">
    <location>
        <begin position="20"/>
        <end position="41"/>
    </location>
</feature>
<keyword evidence="1" id="KW-0812">Transmembrane</keyword>
<comment type="caution">
    <text evidence="2">The sequence shown here is derived from an EMBL/GenBank/DDBJ whole genome shotgun (WGS) entry which is preliminary data.</text>
</comment>
<proteinExistence type="predicted"/>
<dbReference type="AlphaFoldDB" id="A0A9N8HCB6"/>
<feature type="transmembrane region" description="Helical" evidence="1">
    <location>
        <begin position="99"/>
        <end position="121"/>
    </location>
</feature>
<evidence type="ECO:0000313" key="3">
    <source>
        <dbReference type="Proteomes" id="UP001153069"/>
    </source>
</evidence>
<accession>A0A9N8HCB6</accession>
<name>A0A9N8HCB6_9STRA</name>
<sequence length="267" mass="28864">MIEQQQVLAGKQQRAWGTHAHCIALAIFLIVFVGFDASGIGKRTQANWAQLRYRQKRRLEGAATGEDGNIPDSGELGDERNIVNDAIAAVPDDPKTLTAIVAAIILVPATILGAMFSGMVFKDTFIHEIPSTIQYTLPTSVSLRDLSDTEQNDLKTATTSFYDSVLRAAHSEVVSVNVRSFRDADSTAASNILESFFDLFFGAGYHGYQWKFVIVIGTTSTTSLTLGQAVVTVEGASMSEYVSSHLANLGSSNIMANTESTAYLSRL</sequence>
<evidence type="ECO:0000313" key="2">
    <source>
        <dbReference type="EMBL" id="CAB9507160.1"/>
    </source>
</evidence>
<keyword evidence="3" id="KW-1185">Reference proteome</keyword>
<dbReference type="EMBL" id="CAICTM010000294">
    <property type="protein sequence ID" value="CAB9507160.1"/>
    <property type="molecule type" value="Genomic_DNA"/>
</dbReference>
<reference evidence="2" key="1">
    <citation type="submission" date="2020-06" db="EMBL/GenBank/DDBJ databases">
        <authorList>
            <consortium name="Plant Systems Biology data submission"/>
        </authorList>
    </citation>
    <scope>NUCLEOTIDE SEQUENCE</scope>
    <source>
        <strain evidence="2">D6</strain>
    </source>
</reference>